<dbReference type="GO" id="GO:0007283">
    <property type="term" value="P:spermatogenesis"/>
    <property type="evidence" value="ECO:0007669"/>
    <property type="project" value="UniProtKB-KW"/>
</dbReference>
<evidence type="ECO:0000256" key="2">
    <source>
        <dbReference type="ARBA" id="ARBA00022490"/>
    </source>
</evidence>
<reference evidence="17" key="3">
    <citation type="submission" date="2025-09" db="UniProtKB">
        <authorList>
            <consortium name="Ensembl"/>
        </authorList>
    </citation>
    <scope>IDENTIFICATION</scope>
</reference>
<dbReference type="InterPro" id="IPR006626">
    <property type="entry name" value="PbH1"/>
</dbReference>
<evidence type="ECO:0000256" key="11">
    <source>
        <dbReference type="ARBA" id="ARBA00061841"/>
    </source>
</evidence>
<dbReference type="GO" id="GO:0072687">
    <property type="term" value="C:meiotic spindle"/>
    <property type="evidence" value="ECO:0007669"/>
    <property type="project" value="TreeGrafter"/>
</dbReference>
<dbReference type="Pfam" id="PF23762">
    <property type="entry name" value="SHCBP_N"/>
    <property type="match status" value="1"/>
</dbReference>
<keyword evidence="6" id="KW-0744">Spermatogenesis</keyword>
<sequence length="648" mass="72441">MATCAPDPLFPLEDFHDETAQKASKEHFKIPVSSEMAHEKAQSHTSTIPNSEVPSYDDGSTSFSAADAPQIVRNKVPMRRKLLAPNPDSEEPFDAKEAQVLPQIFISNKTYTYDERVALFCDHIIGQCSAEDADEAISFYIIEKLASKRTWTAVWKTSPEVLLVNCDIGDLPFVGVLVDVNCTPCEGKSLPLRVSISVAEPYSSNIANLPRELVEDVLREHDYSVPILDVYPIQGMGADVDNIAEYLEHARFFYDFLWRDWDDEEECDEYAGLIEKRIQLYYDIQDGTIPGPISERYRKTLEEYRSKRLDLTKFQTKIRGEALPGEAVECWKKYYEMSMLCGLLKFWEDLRLRSHGPFYPRIYKRRKGQRTSGRIVTHIVAQIMTTDMIKNFSADTLIQQHDSLSAALDSCFSGDTVVVFPGEYHAVALASLTDDITIKGEGERKEVLFYSDPSHDNFVASKASKVMLMNLTLVQHGTCDGIVVVESGQLTLDNCVLKCQGTGVCVLTGASLVMKNCEISGAKGAGVELYPGSIAELHRNEIHHCSNQLAKDSKGSQGGINLKVLPQPQLKLTDNHIHDNHGYGVTILVPDNLYKASEDLEQTASGDKNETDYLSKALQKLSLEITTNKLESNTKGDIGLLRKMWVNS</sequence>
<dbReference type="InterPro" id="IPR045140">
    <property type="entry name" value="SHCBP1-like"/>
</dbReference>
<feature type="domain" description="SHC SH2" evidence="16">
    <location>
        <begin position="115"/>
        <end position="353"/>
    </location>
</feature>
<dbReference type="InterPro" id="IPR011050">
    <property type="entry name" value="Pectin_lyase_fold/virulence"/>
</dbReference>
<name>A0A8C7VZQ0_ONCMY</name>
<dbReference type="GeneID" id="110508754"/>
<dbReference type="GeneTree" id="ENSGT00940000161173"/>
<keyword evidence="7" id="KW-0007">Acetylation</keyword>
<reference evidence="17" key="2">
    <citation type="submission" date="2025-08" db="UniProtKB">
        <authorList>
            <consortium name="Ensembl"/>
        </authorList>
    </citation>
    <scope>IDENTIFICATION</scope>
</reference>
<dbReference type="Ensembl" id="ENSOMYT00000063869.2">
    <property type="protein sequence ID" value="ENSOMYP00000058679.1"/>
    <property type="gene ID" value="ENSOMYG00000027076.2"/>
</dbReference>
<evidence type="ECO:0000256" key="7">
    <source>
        <dbReference type="ARBA" id="ARBA00022990"/>
    </source>
</evidence>
<accession>A0A8C7VZQ0</accession>
<keyword evidence="5" id="KW-0221">Differentiation</keyword>
<dbReference type="OrthoDB" id="5978115at2759"/>
<dbReference type="SMART" id="SM00710">
    <property type="entry name" value="PbH1"/>
    <property type="match status" value="4"/>
</dbReference>
<comment type="function">
    <text evidence="10">Testis-specific spindle-associated factor that plays a role in spermatogenesis. In association with HSPA2, participates in the maintenance of spindle integrity during meiosis in male germ cells.</text>
</comment>
<evidence type="ECO:0000256" key="4">
    <source>
        <dbReference type="ARBA" id="ARBA00022737"/>
    </source>
</evidence>
<dbReference type="Proteomes" id="UP000694395">
    <property type="component" value="Chromosome 28"/>
</dbReference>
<proteinExistence type="predicted"/>
<evidence type="ECO:0000256" key="9">
    <source>
        <dbReference type="ARBA" id="ARBA00023212"/>
    </source>
</evidence>
<organism evidence="17 18">
    <name type="scientific">Oncorhynchus mykiss</name>
    <name type="common">Rainbow trout</name>
    <name type="synonym">Salmo gairdneri</name>
    <dbReference type="NCBI Taxonomy" id="8022"/>
    <lineage>
        <taxon>Eukaryota</taxon>
        <taxon>Metazoa</taxon>
        <taxon>Chordata</taxon>
        <taxon>Craniata</taxon>
        <taxon>Vertebrata</taxon>
        <taxon>Euteleostomi</taxon>
        <taxon>Actinopterygii</taxon>
        <taxon>Neopterygii</taxon>
        <taxon>Teleostei</taxon>
        <taxon>Protacanthopterygii</taxon>
        <taxon>Salmoniformes</taxon>
        <taxon>Salmonidae</taxon>
        <taxon>Salmoninae</taxon>
        <taxon>Oncorhynchus</taxon>
    </lineage>
</organism>
<reference evidence="17" key="1">
    <citation type="submission" date="2020-07" db="EMBL/GenBank/DDBJ databases">
        <title>A long reads based de novo assembly of the rainbow trout Arlee double haploid line genome.</title>
        <authorList>
            <person name="Gao G."/>
            <person name="Palti Y."/>
        </authorList>
    </citation>
    <scope>NUCLEOTIDE SEQUENCE [LARGE SCALE GENOMIC DNA]</scope>
</reference>
<evidence type="ECO:0000256" key="10">
    <source>
        <dbReference type="ARBA" id="ARBA00054357"/>
    </source>
</evidence>
<feature type="compositionally biased region" description="Polar residues" evidence="14">
    <location>
        <begin position="43"/>
        <end position="61"/>
    </location>
</feature>
<keyword evidence="8" id="KW-0175">Coiled coil</keyword>
<dbReference type="GO" id="GO:0007112">
    <property type="term" value="P:male meiosis cytokinesis"/>
    <property type="evidence" value="ECO:0007669"/>
    <property type="project" value="TreeGrafter"/>
</dbReference>
<evidence type="ECO:0000256" key="8">
    <source>
        <dbReference type="ARBA" id="ARBA00023054"/>
    </source>
</evidence>
<dbReference type="InterPro" id="IPR039448">
    <property type="entry name" value="Beta_helix"/>
</dbReference>
<gene>
    <name evidence="17" type="primary">LOC110508754</name>
</gene>
<dbReference type="RefSeq" id="XP_021445208.1">
    <property type="nucleotide sequence ID" value="XM_021589533.2"/>
</dbReference>
<keyword evidence="2" id="KW-0963">Cytoplasm</keyword>
<dbReference type="GO" id="GO:0030154">
    <property type="term" value="P:cell differentiation"/>
    <property type="evidence" value="ECO:0007669"/>
    <property type="project" value="UniProtKB-KW"/>
</dbReference>
<evidence type="ECO:0000256" key="5">
    <source>
        <dbReference type="ARBA" id="ARBA00022782"/>
    </source>
</evidence>
<dbReference type="Gene3D" id="2.160.20.10">
    <property type="entry name" value="Single-stranded right-handed beta-helix, Pectin lyase-like"/>
    <property type="match status" value="1"/>
</dbReference>
<keyword evidence="9" id="KW-0206">Cytoskeleton</keyword>
<keyword evidence="4" id="KW-0677">Repeat</keyword>
<evidence type="ECO:0000256" key="3">
    <source>
        <dbReference type="ARBA" id="ARBA00022553"/>
    </source>
</evidence>
<dbReference type="PANTHER" id="PTHR14695:SF7">
    <property type="entry name" value="TESTICULAR SPINDLE-ASSOCIATED PROTEIN SHCBP1L"/>
    <property type="match status" value="1"/>
</dbReference>
<evidence type="ECO:0000313" key="18">
    <source>
        <dbReference type="Proteomes" id="UP000694395"/>
    </source>
</evidence>
<evidence type="ECO:0000259" key="15">
    <source>
        <dbReference type="Pfam" id="PF13229"/>
    </source>
</evidence>
<dbReference type="InterPro" id="IPR012334">
    <property type="entry name" value="Pectin_lyas_fold"/>
</dbReference>
<feature type="region of interest" description="Disordered" evidence="14">
    <location>
        <begin position="34"/>
        <end position="61"/>
    </location>
</feature>
<feature type="domain" description="Right handed beta helix" evidence="15">
    <location>
        <begin position="481"/>
        <end position="586"/>
    </location>
</feature>
<evidence type="ECO:0000256" key="13">
    <source>
        <dbReference type="ARBA" id="ARBA00079389"/>
    </source>
</evidence>
<comment type="subunit">
    <text evidence="11">Interacts with HSPA2; this interaction may promote the recruitment of HSPA2 to the spindle.</text>
</comment>
<evidence type="ECO:0000259" key="16">
    <source>
        <dbReference type="Pfam" id="PF23762"/>
    </source>
</evidence>
<evidence type="ECO:0000313" key="17">
    <source>
        <dbReference type="Ensembl" id="ENSOMYP00000058679.1"/>
    </source>
</evidence>
<dbReference type="PANTHER" id="PTHR14695">
    <property type="entry name" value="SHC SH2-DOMAIN BINDING PROTEIN 1-RELATED"/>
    <property type="match status" value="1"/>
</dbReference>
<dbReference type="InterPro" id="IPR057508">
    <property type="entry name" value="SHCBP-like_N"/>
</dbReference>
<keyword evidence="3" id="KW-0597">Phosphoprotein</keyword>
<dbReference type="AlphaFoldDB" id="A0A8C7VZQ0"/>
<evidence type="ECO:0000256" key="14">
    <source>
        <dbReference type="SAM" id="MobiDB-lite"/>
    </source>
</evidence>
<dbReference type="Pfam" id="PF13229">
    <property type="entry name" value="Beta_helix"/>
    <property type="match status" value="1"/>
</dbReference>
<evidence type="ECO:0000256" key="6">
    <source>
        <dbReference type="ARBA" id="ARBA00022871"/>
    </source>
</evidence>
<dbReference type="SUPFAM" id="SSF51126">
    <property type="entry name" value="Pectin lyase-like"/>
    <property type="match status" value="1"/>
</dbReference>
<protein>
    <recommendedName>
        <fullName evidence="12">Testicular spindle-associated protein SHCBP1L</fullName>
    </recommendedName>
    <alternativeName>
        <fullName evidence="13">SHC SH2 domain-binding protein 1-like protein</fullName>
    </alternativeName>
</protein>
<evidence type="ECO:0000256" key="12">
    <source>
        <dbReference type="ARBA" id="ARBA00074550"/>
    </source>
</evidence>
<evidence type="ECO:0000256" key="1">
    <source>
        <dbReference type="ARBA" id="ARBA00004186"/>
    </source>
</evidence>
<dbReference type="FunFam" id="2.160.20.10:FF:000021">
    <property type="entry name" value="SHC binding and spindle associated 1 like"/>
    <property type="match status" value="1"/>
</dbReference>
<comment type="subcellular location">
    <subcellularLocation>
        <location evidence="1">Cytoplasm</location>
        <location evidence="1">Cytoskeleton</location>
        <location evidence="1">Spindle</location>
    </subcellularLocation>
</comment>
<keyword evidence="18" id="KW-1185">Reference proteome</keyword>